<evidence type="ECO:0008006" key="5">
    <source>
        <dbReference type="Google" id="ProtNLM"/>
    </source>
</evidence>
<dbReference type="VEuPathDB" id="FungiDB:PYU1_G004311"/>
<evidence type="ECO:0000313" key="3">
    <source>
        <dbReference type="EnsemblProtists" id="PYU1_T004321"/>
    </source>
</evidence>
<proteinExistence type="predicted"/>
<dbReference type="GO" id="GO:0005737">
    <property type="term" value="C:cytoplasm"/>
    <property type="evidence" value="ECO:0007669"/>
    <property type="project" value="TreeGrafter"/>
</dbReference>
<keyword evidence="1" id="KW-0175">Coiled coil</keyword>
<evidence type="ECO:0000256" key="1">
    <source>
        <dbReference type="SAM" id="Coils"/>
    </source>
</evidence>
<reference evidence="4" key="2">
    <citation type="submission" date="2010-04" db="EMBL/GenBank/DDBJ databases">
        <authorList>
            <person name="Buell R."/>
            <person name="Hamilton J."/>
            <person name="Hostetler J."/>
        </authorList>
    </citation>
    <scope>NUCLEOTIDE SEQUENCE [LARGE SCALE GENOMIC DNA]</scope>
    <source>
        <strain evidence="4">DAOM:BR144</strain>
    </source>
</reference>
<protein>
    <recommendedName>
        <fullName evidence="5">Coiled-coil domain-containing protein 40</fullName>
    </recommendedName>
</protein>
<dbReference type="AlphaFoldDB" id="K3WH79"/>
<dbReference type="PANTHER" id="PTHR16275">
    <property type="entry name" value="COILED-COIL DOMAIN-CONTAINING PROTEIN 40"/>
    <property type="match status" value="1"/>
</dbReference>
<dbReference type="EnsemblProtists" id="PYU1_T004321">
    <property type="protein sequence ID" value="PYU1_T004321"/>
    <property type="gene ID" value="PYU1_G004311"/>
</dbReference>
<dbReference type="InterPro" id="IPR037386">
    <property type="entry name" value="CCDC40"/>
</dbReference>
<reference evidence="3" key="3">
    <citation type="submission" date="2015-02" db="UniProtKB">
        <authorList>
            <consortium name="EnsemblProtists"/>
        </authorList>
    </citation>
    <scope>IDENTIFICATION</scope>
    <source>
        <strain evidence="3">DAOM BR144</strain>
    </source>
</reference>
<feature type="region of interest" description="Disordered" evidence="2">
    <location>
        <begin position="861"/>
        <end position="885"/>
    </location>
</feature>
<dbReference type="EMBL" id="GL376567">
    <property type="status" value="NOT_ANNOTATED_CDS"/>
    <property type="molecule type" value="Genomic_DNA"/>
</dbReference>
<feature type="coiled-coil region" evidence="1">
    <location>
        <begin position="182"/>
        <end position="286"/>
    </location>
</feature>
<dbReference type="OMA" id="RMQRIQK"/>
<dbReference type="GO" id="GO:0035082">
    <property type="term" value="P:axoneme assembly"/>
    <property type="evidence" value="ECO:0007669"/>
    <property type="project" value="InterPro"/>
</dbReference>
<feature type="compositionally biased region" description="Acidic residues" evidence="2">
    <location>
        <begin position="44"/>
        <end position="63"/>
    </location>
</feature>
<dbReference type="InParanoid" id="K3WH79"/>
<sequence length="922" mass="106576">MLPAALNPGRRPPGTATSAKGAGTDYPAHEQQQRGDANDQHEHDDEDGEDDDDNGEEEEEEDPTQTIVDMGRHARMQRIQKVLFDQLVGNDERITLELREREEELRGVKQVREDIGVSLYGVQQQLAQLQMALEVSHRKLTTIHDERFASEDQLDDWKENLSQKKLQVQKNKSHLYKTQSELDSLNSTLRQVEKYNEEMKNEIARTQRAAQKAEETMTNMEKDKVKQDLYIDSLNEQIKSLQEKIAMTIAQHKSQKLETAAAEETLREATAQMETIAFEKKQLLQQWKSSLIGMQQRDQALQATQTAISTVNEEDLALASEIRGYKQSIEKTQAQHETLVGMIERFNAEIRFVEEQIASLRQEHDRLSERYDMLTKSLRQTEAETAKVSGETKKLELDTTQVQQHLETTQRERHGLEDQISAQKNEQTTVNKAAHNLTKEAQRIQGVVHEKEIALANLKNEMARVSVDILNVQAHASQLEETQEKLVAELKQEDVQVEKLELEIRQRNDEIEKKMLRLDRLNKKYEQLLSKMEDENTGPLEAMIKNLTKETSNVRVQNLDKQKEWLHTQTALVNLSAESQELGEKNQELKSKTSVLEQKQLRLLNDFDKMRKDIKELKASINGMHNDTVKLNELIAKNSSRQEELLNMNHGLEMEFKRELKDLEAEAIQMEQLAATLKSEKQDILDRIVEVERQIMLWEKKIQLEKETQAALDPEVGQAEAKSMEKEIHRMRLRLEALQRSQEQMLQDMEQAIHKRDLIAMRGRSKKDTELTYASLTTKVSTLQNNLRKTEKDTVKMDKTIKQKMVSCEDISFQLEKATAELKVDEERGMSLQKGINNALYVKQRYIDAEARKLRLAKRFESMRKSAPSSSQQDDTKARDELEKSQRAVEKIKQIVQKLQQQSPHLNEVLSRVLMLADEPPL</sequence>
<dbReference type="Proteomes" id="UP000019132">
    <property type="component" value="Unassembled WGS sequence"/>
</dbReference>
<feature type="coiled-coil region" evidence="1">
    <location>
        <begin position="653"/>
        <end position="793"/>
    </location>
</feature>
<feature type="coiled-coil region" evidence="1">
    <location>
        <begin position="343"/>
        <end position="538"/>
    </location>
</feature>
<feature type="compositionally biased region" description="Basic and acidic residues" evidence="2">
    <location>
        <begin position="27"/>
        <end position="43"/>
    </location>
</feature>
<feature type="coiled-coil region" evidence="1">
    <location>
        <begin position="572"/>
        <end position="599"/>
    </location>
</feature>
<dbReference type="Pfam" id="PF08647">
    <property type="entry name" value="BRE1"/>
    <property type="match status" value="1"/>
</dbReference>
<reference evidence="4" key="1">
    <citation type="journal article" date="2010" name="Genome Biol.">
        <title>Genome sequence of the necrotrophic plant pathogen Pythium ultimum reveals original pathogenicity mechanisms and effector repertoire.</title>
        <authorList>
            <person name="Levesque C.A."/>
            <person name="Brouwer H."/>
            <person name="Cano L."/>
            <person name="Hamilton J.P."/>
            <person name="Holt C."/>
            <person name="Huitema E."/>
            <person name="Raffaele S."/>
            <person name="Robideau G.P."/>
            <person name="Thines M."/>
            <person name="Win J."/>
            <person name="Zerillo M.M."/>
            <person name="Beakes G.W."/>
            <person name="Boore J.L."/>
            <person name="Busam D."/>
            <person name="Dumas B."/>
            <person name="Ferriera S."/>
            <person name="Fuerstenberg S.I."/>
            <person name="Gachon C.M."/>
            <person name="Gaulin E."/>
            <person name="Govers F."/>
            <person name="Grenville-Briggs L."/>
            <person name="Horner N."/>
            <person name="Hostetler J."/>
            <person name="Jiang R.H."/>
            <person name="Johnson J."/>
            <person name="Krajaejun T."/>
            <person name="Lin H."/>
            <person name="Meijer H.J."/>
            <person name="Moore B."/>
            <person name="Morris P."/>
            <person name="Phuntmart V."/>
            <person name="Puiu D."/>
            <person name="Shetty J."/>
            <person name="Stajich J.E."/>
            <person name="Tripathy S."/>
            <person name="Wawra S."/>
            <person name="van West P."/>
            <person name="Whitty B.R."/>
            <person name="Coutinho P.M."/>
            <person name="Henrissat B."/>
            <person name="Martin F."/>
            <person name="Thomas P.D."/>
            <person name="Tyler B.M."/>
            <person name="De Vries R.P."/>
            <person name="Kamoun S."/>
            <person name="Yandell M."/>
            <person name="Tisserat N."/>
            <person name="Buell C.R."/>
        </authorList>
    </citation>
    <scope>NUCLEOTIDE SEQUENCE</scope>
    <source>
        <strain evidence="4">DAOM:BR144</strain>
    </source>
</reference>
<accession>K3WH79</accession>
<feature type="compositionally biased region" description="Basic and acidic residues" evidence="2">
    <location>
        <begin position="874"/>
        <end position="885"/>
    </location>
</feature>
<dbReference type="eggNOG" id="ENOG502QQ91">
    <property type="taxonomic scope" value="Eukaryota"/>
</dbReference>
<evidence type="ECO:0000313" key="4">
    <source>
        <dbReference type="Proteomes" id="UP000019132"/>
    </source>
</evidence>
<keyword evidence="4" id="KW-1185">Reference proteome</keyword>
<dbReference type="PANTHER" id="PTHR16275:SF8">
    <property type="entry name" value="COILED-COIL DOMAIN-CONTAINING PROTEIN 40"/>
    <property type="match status" value="1"/>
</dbReference>
<dbReference type="STRING" id="431595.K3WH79"/>
<organism evidence="3 4">
    <name type="scientific">Globisporangium ultimum (strain ATCC 200006 / CBS 805.95 / DAOM BR144)</name>
    <name type="common">Pythium ultimum</name>
    <dbReference type="NCBI Taxonomy" id="431595"/>
    <lineage>
        <taxon>Eukaryota</taxon>
        <taxon>Sar</taxon>
        <taxon>Stramenopiles</taxon>
        <taxon>Oomycota</taxon>
        <taxon>Peronosporomycetes</taxon>
        <taxon>Pythiales</taxon>
        <taxon>Pythiaceae</taxon>
        <taxon>Globisporangium</taxon>
    </lineage>
</organism>
<feature type="region of interest" description="Disordered" evidence="2">
    <location>
        <begin position="1"/>
        <end position="70"/>
    </location>
</feature>
<dbReference type="Gene3D" id="1.10.287.1490">
    <property type="match status" value="1"/>
</dbReference>
<dbReference type="HOGENOM" id="CLU_008826_1_0_1"/>
<evidence type="ECO:0000256" key="2">
    <source>
        <dbReference type="SAM" id="MobiDB-lite"/>
    </source>
</evidence>
<name>K3WH79_GLOUD</name>